<keyword evidence="2" id="KW-0805">Transcription regulation</keyword>
<dbReference type="Pfam" id="PF08281">
    <property type="entry name" value="Sigma70_r4_2"/>
    <property type="match status" value="1"/>
</dbReference>
<evidence type="ECO:0000256" key="2">
    <source>
        <dbReference type="ARBA" id="ARBA00023015"/>
    </source>
</evidence>
<dbReference type="GO" id="GO:0003677">
    <property type="term" value="F:DNA binding"/>
    <property type="evidence" value="ECO:0007669"/>
    <property type="project" value="InterPro"/>
</dbReference>
<dbReference type="Proteomes" id="UP000236178">
    <property type="component" value="Unassembled WGS sequence"/>
</dbReference>
<comment type="similarity">
    <text evidence="1">Belongs to the sigma-70 factor family. ECF subfamily.</text>
</comment>
<dbReference type="InterPro" id="IPR013249">
    <property type="entry name" value="RNA_pol_sigma70_r4_t2"/>
</dbReference>
<dbReference type="EMBL" id="PJOS01000190">
    <property type="protein sequence ID" value="PKT67296.1"/>
    <property type="molecule type" value="Genomic_DNA"/>
</dbReference>
<dbReference type="PANTHER" id="PTHR30173">
    <property type="entry name" value="SIGMA 19 FACTOR"/>
    <property type="match status" value="1"/>
</dbReference>
<dbReference type="InterPro" id="IPR036388">
    <property type="entry name" value="WH-like_DNA-bd_sf"/>
</dbReference>
<dbReference type="InterPro" id="IPR052704">
    <property type="entry name" value="ECF_Sigma-70_Domain"/>
</dbReference>
<dbReference type="Gene3D" id="1.10.10.10">
    <property type="entry name" value="Winged helix-like DNA-binding domain superfamily/Winged helix DNA-binding domain"/>
    <property type="match status" value="1"/>
</dbReference>
<accession>A0A2I0SBJ0</accession>
<dbReference type="AlphaFoldDB" id="A0A2I0SBJ0"/>
<evidence type="ECO:0000313" key="7">
    <source>
        <dbReference type="EMBL" id="PKT67296.1"/>
    </source>
</evidence>
<dbReference type="GO" id="GO:0006352">
    <property type="term" value="P:DNA-templated transcription initiation"/>
    <property type="evidence" value="ECO:0007669"/>
    <property type="project" value="InterPro"/>
</dbReference>
<dbReference type="SUPFAM" id="SSF88659">
    <property type="entry name" value="Sigma3 and sigma4 domains of RNA polymerase sigma factors"/>
    <property type="match status" value="1"/>
</dbReference>
<dbReference type="GO" id="GO:0016987">
    <property type="term" value="F:sigma factor activity"/>
    <property type="evidence" value="ECO:0007669"/>
    <property type="project" value="UniProtKB-KW"/>
</dbReference>
<feature type="domain" description="RNA polymerase sigma factor 70 region 4 type 2" evidence="6">
    <location>
        <begin position="94"/>
        <end position="135"/>
    </location>
</feature>
<dbReference type="OrthoDB" id="4201167at2"/>
<evidence type="ECO:0000256" key="1">
    <source>
        <dbReference type="ARBA" id="ARBA00010641"/>
    </source>
</evidence>
<organism evidence="7 8">
    <name type="scientific">Streptomyces populi</name>
    <dbReference type="NCBI Taxonomy" id="2058924"/>
    <lineage>
        <taxon>Bacteria</taxon>
        <taxon>Bacillati</taxon>
        <taxon>Actinomycetota</taxon>
        <taxon>Actinomycetes</taxon>
        <taxon>Kitasatosporales</taxon>
        <taxon>Streptomycetaceae</taxon>
        <taxon>Streptomyces</taxon>
    </lineage>
</organism>
<name>A0A2I0SBJ0_9ACTN</name>
<comment type="caution">
    <text evidence="7">The sequence shown here is derived from an EMBL/GenBank/DDBJ whole genome shotgun (WGS) entry which is preliminary data.</text>
</comment>
<evidence type="ECO:0000313" key="8">
    <source>
        <dbReference type="Proteomes" id="UP000236178"/>
    </source>
</evidence>
<evidence type="ECO:0000256" key="3">
    <source>
        <dbReference type="ARBA" id="ARBA00023082"/>
    </source>
</evidence>
<keyword evidence="8" id="KW-1185">Reference proteome</keyword>
<keyword evidence="4" id="KW-0804">Transcription</keyword>
<protein>
    <submittedName>
        <fullName evidence="7">RNA polymerase subunit sigma-24</fullName>
    </submittedName>
</protein>
<proteinExistence type="inferred from homology"/>
<dbReference type="RefSeq" id="WP_103554724.1">
    <property type="nucleotide sequence ID" value="NZ_KZ627027.1"/>
</dbReference>
<gene>
    <name evidence="7" type="ORF">CW362_41240</name>
</gene>
<evidence type="ECO:0000256" key="5">
    <source>
        <dbReference type="SAM" id="MobiDB-lite"/>
    </source>
</evidence>
<keyword evidence="3" id="KW-0731">Sigma factor</keyword>
<evidence type="ECO:0000256" key="4">
    <source>
        <dbReference type="ARBA" id="ARBA00023163"/>
    </source>
</evidence>
<sequence length="229" mass="24482">MSRAEEFEELRPLLSAMAHRMPGDVHEAREVVREAGLRRDDSPAQPATARGSLVAAAARMSADIRAAAGAHRPPHEPPPPRQRAGGEDPLLTAALMLLEELSPLERAVFVLREVLGCAFSEIASALGCSQTACRQLADALCPAGEDGARAARWPRRIDGAENVARALVAIVPPLNRVGITLEHHRADGRPGAVFRDRDGRDLEAGMLLDIADGQVRTIRLGNNPTPDSA</sequence>
<evidence type="ECO:0000259" key="6">
    <source>
        <dbReference type="Pfam" id="PF08281"/>
    </source>
</evidence>
<dbReference type="InterPro" id="IPR013324">
    <property type="entry name" value="RNA_pol_sigma_r3/r4-like"/>
</dbReference>
<reference evidence="7 8" key="1">
    <citation type="submission" date="2017-12" db="EMBL/GenBank/DDBJ databases">
        <title>Streptomyces populusis sp. nov., a novel endophytic actinobacterium isolated from stems of Populus adenopoda Maxim.</title>
        <authorList>
            <person name="Wang Z."/>
        </authorList>
    </citation>
    <scope>NUCLEOTIDE SEQUENCE [LARGE SCALE GENOMIC DNA]</scope>
    <source>
        <strain evidence="7 8">A249</strain>
    </source>
</reference>
<feature type="region of interest" description="Disordered" evidence="5">
    <location>
        <begin position="67"/>
        <end position="87"/>
    </location>
</feature>
<dbReference type="PANTHER" id="PTHR30173:SF43">
    <property type="entry name" value="ECF RNA POLYMERASE SIGMA FACTOR SIGI-RELATED"/>
    <property type="match status" value="1"/>
</dbReference>